<gene>
    <name evidence="1" type="ORF">MILVUS5_LOCUS34686</name>
</gene>
<comment type="caution">
    <text evidence="1">The sequence shown here is derived from an EMBL/GenBank/DDBJ whole genome shotgun (WGS) entry which is preliminary data.</text>
</comment>
<sequence>MRGVALSTTVSKITGGGFVVVLVGRVFPCSGKVCAGACGGLLSRLFCSV</sequence>
<evidence type="ECO:0000313" key="2">
    <source>
        <dbReference type="Proteomes" id="UP001177021"/>
    </source>
</evidence>
<keyword evidence="2" id="KW-1185">Reference proteome</keyword>
<name>A0ACB0LMA0_TRIPR</name>
<proteinExistence type="predicted"/>
<reference evidence="1" key="1">
    <citation type="submission" date="2023-10" db="EMBL/GenBank/DDBJ databases">
        <authorList>
            <person name="Rodriguez Cubillos JULIANA M."/>
            <person name="De Vega J."/>
        </authorList>
    </citation>
    <scope>NUCLEOTIDE SEQUENCE</scope>
</reference>
<dbReference type="EMBL" id="CASHSV030000615">
    <property type="protein sequence ID" value="CAJ2670687.1"/>
    <property type="molecule type" value="Genomic_DNA"/>
</dbReference>
<dbReference type="Proteomes" id="UP001177021">
    <property type="component" value="Unassembled WGS sequence"/>
</dbReference>
<protein>
    <submittedName>
        <fullName evidence="1">Uncharacterized protein</fullName>
    </submittedName>
</protein>
<accession>A0ACB0LMA0</accession>
<organism evidence="1 2">
    <name type="scientific">Trifolium pratense</name>
    <name type="common">Red clover</name>
    <dbReference type="NCBI Taxonomy" id="57577"/>
    <lineage>
        <taxon>Eukaryota</taxon>
        <taxon>Viridiplantae</taxon>
        <taxon>Streptophyta</taxon>
        <taxon>Embryophyta</taxon>
        <taxon>Tracheophyta</taxon>
        <taxon>Spermatophyta</taxon>
        <taxon>Magnoliopsida</taxon>
        <taxon>eudicotyledons</taxon>
        <taxon>Gunneridae</taxon>
        <taxon>Pentapetalae</taxon>
        <taxon>rosids</taxon>
        <taxon>fabids</taxon>
        <taxon>Fabales</taxon>
        <taxon>Fabaceae</taxon>
        <taxon>Papilionoideae</taxon>
        <taxon>50 kb inversion clade</taxon>
        <taxon>NPAAA clade</taxon>
        <taxon>Hologalegina</taxon>
        <taxon>IRL clade</taxon>
        <taxon>Trifolieae</taxon>
        <taxon>Trifolium</taxon>
    </lineage>
</organism>
<evidence type="ECO:0000313" key="1">
    <source>
        <dbReference type="EMBL" id="CAJ2670687.1"/>
    </source>
</evidence>